<dbReference type="InterPro" id="IPR019749">
    <property type="entry name" value="Band_41_domain"/>
</dbReference>
<comment type="subcellular location">
    <subcellularLocation>
        <location evidence="1">Cell membrane</location>
        <topology evidence="1">Peripheral membrane protein</topology>
    </subcellularLocation>
</comment>
<dbReference type="Pfam" id="PF00373">
    <property type="entry name" value="FERM_M"/>
    <property type="match status" value="1"/>
</dbReference>
<dbReference type="OrthoDB" id="5976800at2759"/>
<keyword evidence="2" id="KW-1003">Cell membrane</keyword>
<dbReference type="SUPFAM" id="SSF48678">
    <property type="entry name" value="Moesin tail domain"/>
    <property type="match status" value="1"/>
</dbReference>
<dbReference type="InterPro" id="IPR000299">
    <property type="entry name" value="FERM_domain"/>
</dbReference>
<dbReference type="SMART" id="SM01196">
    <property type="entry name" value="FERM_C"/>
    <property type="match status" value="1"/>
</dbReference>
<dbReference type="InterPro" id="IPR035963">
    <property type="entry name" value="FERM_2"/>
</dbReference>
<evidence type="ECO:0000259" key="5">
    <source>
        <dbReference type="PROSITE" id="PS50057"/>
    </source>
</evidence>
<feature type="compositionally biased region" description="Basic and acidic residues" evidence="4">
    <location>
        <begin position="398"/>
        <end position="478"/>
    </location>
</feature>
<dbReference type="InterPro" id="IPR029071">
    <property type="entry name" value="Ubiquitin-like_domsf"/>
</dbReference>
<evidence type="ECO:0000256" key="1">
    <source>
        <dbReference type="ARBA" id="ARBA00004202"/>
    </source>
</evidence>
<dbReference type="GO" id="GO:0005886">
    <property type="term" value="C:plasma membrane"/>
    <property type="evidence" value="ECO:0007669"/>
    <property type="project" value="UniProtKB-SubCell"/>
</dbReference>
<reference evidence="6" key="1">
    <citation type="submission" date="2022-11" db="UniProtKB">
        <authorList>
            <consortium name="EnsemblMetazoa"/>
        </authorList>
    </citation>
    <scope>IDENTIFICATION</scope>
</reference>
<dbReference type="SMART" id="SM00295">
    <property type="entry name" value="B41"/>
    <property type="match status" value="1"/>
</dbReference>
<dbReference type="Pfam" id="PF09379">
    <property type="entry name" value="FERM_N"/>
    <property type="match status" value="1"/>
</dbReference>
<evidence type="ECO:0000256" key="2">
    <source>
        <dbReference type="ARBA" id="ARBA00022475"/>
    </source>
</evidence>
<dbReference type="EnsemblMetazoa" id="XM_021045109.2">
    <property type="protein sequence ID" value="XP_020900768.1"/>
    <property type="gene ID" value="LOC110239393"/>
</dbReference>
<dbReference type="SUPFAM" id="SSF54236">
    <property type="entry name" value="Ubiquitin-like"/>
    <property type="match status" value="1"/>
</dbReference>
<dbReference type="PROSITE" id="PS50057">
    <property type="entry name" value="FERM_3"/>
    <property type="match status" value="1"/>
</dbReference>
<dbReference type="RefSeq" id="XP_020900768.1">
    <property type="nucleotide sequence ID" value="XM_021045109.2"/>
</dbReference>
<dbReference type="PRINTS" id="PR00661">
    <property type="entry name" value="ERMFAMILY"/>
</dbReference>
<dbReference type="InterPro" id="IPR019748">
    <property type="entry name" value="FERM_central"/>
</dbReference>
<dbReference type="InterPro" id="IPR011993">
    <property type="entry name" value="PH-like_dom_sf"/>
</dbReference>
<dbReference type="Proteomes" id="UP000887567">
    <property type="component" value="Unplaced"/>
</dbReference>
<keyword evidence="3" id="KW-0472">Membrane</keyword>
<feature type="compositionally biased region" description="Basic and acidic residues" evidence="4">
    <location>
        <begin position="502"/>
        <end position="512"/>
    </location>
</feature>
<dbReference type="InterPro" id="IPR018980">
    <property type="entry name" value="FERM_PH-like_C"/>
</dbReference>
<feature type="region of interest" description="Disordered" evidence="4">
    <location>
        <begin position="398"/>
        <end position="512"/>
    </location>
</feature>
<dbReference type="Gene3D" id="1.20.5.450">
    <property type="match status" value="1"/>
</dbReference>
<dbReference type="PANTHER" id="PTHR23281">
    <property type="entry name" value="MERLIN/MOESIN/EZRIN/RADIXIN"/>
    <property type="match status" value="1"/>
</dbReference>
<dbReference type="InterPro" id="IPR018979">
    <property type="entry name" value="FERM_N"/>
</dbReference>
<dbReference type="InterPro" id="IPR011259">
    <property type="entry name" value="ERM_C_dom"/>
</dbReference>
<name>A0A913X8R1_EXADI</name>
<dbReference type="PROSITE" id="PS00661">
    <property type="entry name" value="FERM_2"/>
    <property type="match status" value="1"/>
</dbReference>
<dbReference type="PRINTS" id="PR00935">
    <property type="entry name" value="BAND41"/>
</dbReference>
<dbReference type="CDD" id="cd14473">
    <property type="entry name" value="FERM_B-lobe"/>
    <property type="match status" value="1"/>
</dbReference>
<dbReference type="OMA" id="RISKWIL"/>
<dbReference type="SUPFAM" id="SSF47031">
    <property type="entry name" value="Second domain of FERM"/>
    <property type="match status" value="1"/>
</dbReference>
<dbReference type="Gene3D" id="6.10.360.10">
    <property type="match status" value="1"/>
</dbReference>
<dbReference type="KEGG" id="epa:110239393"/>
<evidence type="ECO:0000256" key="3">
    <source>
        <dbReference type="ARBA" id="ARBA00023136"/>
    </source>
</evidence>
<feature type="domain" description="FERM" evidence="5">
    <location>
        <begin position="7"/>
        <end position="294"/>
    </location>
</feature>
<dbReference type="AlphaFoldDB" id="A0A913X8R1"/>
<evidence type="ECO:0000256" key="4">
    <source>
        <dbReference type="SAM" id="MobiDB-lite"/>
    </source>
</evidence>
<organism evidence="6 7">
    <name type="scientific">Exaiptasia diaphana</name>
    <name type="common">Tropical sea anemone</name>
    <name type="synonym">Aiptasia pulchella</name>
    <dbReference type="NCBI Taxonomy" id="2652724"/>
    <lineage>
        <taxon>Eukaryota</taxon>
        <taxon>Metazoa</taxon>
        <taxon>Cnidaria</taxon>
        <taxon>Anthozoa</taxon>
        <taxon>Hexacorallia</taxon>
        <taxon>Actiniaria</taxon>
        <taxon>Aiptasiidae</taxon>
        <taxon>Exaiptasia</taxon>
    </lineage>
</organism>
<dbReference type="Gene3D" id="3.10.20.90">
    <property type="entry name" value="Phosphatidylinositol 3-kinase Catalytic Subunit, Chain A, domain 1"/>
    <property type="match status" value="1"/>
</dbReference>
<keyword evidence="7" id="KW-1185">Reference proteome</keyword>
<sequence length="512" mass="60679">MPKNSPMNVVVSTKDARLELTIMSTTTGKQLFDQVVRTIGLREIWFFGLKYIDNKGQIAWVKLTKKISAHEDLKKANPMEFTFEVKFFPEAVEEELIQEVTKRLFFLQIKDAILNDEIYCPAETCILLASYACQAKYGDYQITSDITLDKLFPERIILQHELSKEEWINKIQTWWLDHGQMLKEDAMVEYLKLAQDLEMYGVNYFEIKNKKGTKLLLGVDALGLNIYEITDRLTPQIGFPWREIGNISFNDKKFTIKAVEKKAPDFVFFSEHLRINKRILALCMGNHELYLRRRKEDTIEVQQMRAQERERRDAILMDRKALKDREKANQETTREYLKLQEIVKQSEQEKEKIREENEKLQRQLELKAKLEKKLEELDKERAAERERLNQEKEQLRIESERKAKEAQRLKEENERKEREAKEIENERLLQGRANEKLRLENEKLADENNSSKKKLEELQRDLEKTKKEGTDTDNDMIHKQNLSQGMTKGKTLKKIRAGNTARRVEEFENKKK</sequence>
<dbReference type="Pfam" id="PF09380">
    <property type="entry name" value="FERM_C"/>
    <property type="match status" value="1"/>
</dbReference>
<accession>A0A913X8R1</accession>
<dbReference type="Pfam" id="PF00769">
    <property type="entry name" value="ERM_C"/>
    <property type="match status" value="1"/>
</dbReference>
<dbReference type="InterPro" id="IPR008954">
    <property type="entry name" value="Moesin_tail_sf"/>
</dbReference>
<dbReference type="GO" id="GO:0003779">
    <property type="term" value="F:actin binding"/>
    <property type="evidence" value="ECO:0007669"/>
    <property type="project" value="InterPro"/>
</dbReference>
<dbReference type="InterPro" id="IPR014352">
    <property type="entry name" value="FERM/acyl-CoA-bd_prot_sf"/>
</dbReference>
<dbReference type="GeneID" id="110239393"/>
<dbReference type="InterPro" id="IPR019747">
    <property type="entry name" value="FERM_CS"/>
</dbReference>
<dbReference type="InterPro" id="IPR011174">
    <property type="entry name" value="ERM"/>
</dbReference>
<dbReference type="Gene3D" id="1.20.80.10">
    <property type="match status" value="1"/>
</dbReference>
<evidence type="ECO:0000313" key="7">
    <source>
        <dbReference type="Proteomes" id="UP000887567"/>
    </source>
</evidence>
<dbReference type="CDD" id="cd13194">
    <property type="entry name" value="FERM_C_ERM"/>
    <property type="match status" value="1"/>
</dbReference>
<evidence type="ECO:0000313" key="6">
    <source>
        <dbReference type="EnsemblMetazoa" id="XP_020900768.1"/>
    </source>
</evidence>
<protein>
    <recommendedName>
        <fullName evidence="5">FERM domain-containing protein</fullName>
    </recommendedName>
</protein>
<proteinExistence type="predicted"/>
<dbReference type="FunFam" id="3.10.20.90:FF:000013">
    <property type="entry name" value="radixin isoform X1"/>
    <property type="match status" value="1"/>
</dbReference>
<dbReference type="Gene3D" id="2.30.29.30">
    <property type="entry name" value="Pleckstrin-homology domain (PH domain)/Phosphotyrosine-binding domain (PTB)"/>
    <property type="match status" value="1"/>
</dbReference>
<dbReference type="InterPro" id="IPR041789">
    <property type="entry name" value="ERM_FERM_C"/>
</dbReference>
<dbReference type="SUPFAM" id="SSF50729">
    <property type="entry name" value="PH domain-like"/>
    <property type="match status" value="1"/>
</dbReference>
<dbReference type="FunFam" id="2.30.29.30:FF:000003">
    <property type="entry name" value="Radixin isoform 1"/>
    <property type="match status" value="1"/>
</dbReference>
<dbReference type="InterPro" id="IPR000798">
    <property type="entry name" value="Ez/rad/moesin-like"/>
</dbReference>